<keyword evidence="4 8" id="KW-1003">Cell membrane</keyword>
<organism evidence="9 10">
    <name type="scientific">Fulvitalea axinellae</name>
    <dbReference type="NCBI Taxonomy" id="1182444"/>
    <lineage>
        <taxon>Bacteria</taxon>
        <taxon>Pseudomonadati</taxon>
        <taxon>Bacteroidota</taxon>
        <taxon>Cytophagia</taxon>
        <taxon>Cytophagales</taxon>
        <taxon>Persicobacteraceae</taxon>
        <taxon>Fulvitalea</taxon>
    </lineage>
</organism>
<evidence type="ECO:0000256" key="5">
    <source>
        <dbReference type="ARBA" id="ARBA00022692"/>
    </source>
</evidence>
<evidence type="ECO:0000256" key="3">
    <source>
        <dbReference type="ARBA" id="ARBA00022448"/>
    </source>
</evidence>
<dbReference type="NCBIfam" id="TIGR00383">
    <property type="entry name" value="corA"/>
    <property type="match status" value="1"/>
</dbReference>
<evidence type="ECO:0000256" key="1">
    <source>
        <dbReference type="ARBA" id="ARBA00004651"/>
    </source>
</evidence>
<dbReference type="InterPro" id="IPR002523">
    <property type="entry name" value="MgTranspt_CorA/ZnTranspt_ZntB"/>
</dbReference>
<dbReference type="GO" id="GO:0050897">
    <property type="term" value="F:cobalt ion binding"/>
    <property type="evidence" value="ECO:0007669"/>
    <property type="project" value="TreeGrafter"/>
</dbReference>
<dbReference type="KEGG" id="fax:FUAX_01510"/>
<reference evidence="9 10" key="1">
    <citation type="submission" date="2021-12" db="EMBL/GenBank/DDBJ databases">
        <title>Genome sequencing of bacteria with rrn-lacking chromosome and rrn-plasmid.</title>
        <authorList>
            <person name="Anda M."/>
            <person name="Iwasaki W."/>
        </authorList>
    </citation>
    <scope>NUCLEOTIDE SEQUENCE [LARGE SCALE GENOMIC DNA]</scope>
    <source>
        <strain evidence="9 10">DSM 100852</strain>
    </source>
</reference>
<evidence type="ECO:0000256" key="6">
    <source>
        <dbReference type="ARBA" id="ARBA00022989"/>
    </source>
</evidence>
<comment type="subcellular location">
    <subcellularLocation>
        <location evidence="1">Cell membrane</location>
        <topology evidence="1">Multi-pass membrane protein</topology>
    </subcellularLocation>
    <subcellularLocation>
        <location evidence="8">Membrane</location>
        <topology evidence="8">Multi-pass membrane protein</topology>
    </subcellularLocation>
</comment>
<keyword evidence="10" id="KW-1185">Reference proteome</keyword>
<keyword evidence="3 8" id="KW-0813">Transport</keyword>
<evidence type="ECO:0000313" key="9">
    <source>
        <dbReference type="EMBL" id="BDD07719.1"/>
    </source>
</evidence>
<dbReference type="Proteomes" id="UP001348817">
    <property type="component" value="Chromosome"/>
</dbReference>
<evidence type="ECO:0000313" key="10">
    <source>
        <dbReference type="Proteomes" id="UP001348817"/>
    </source>
</evidence>
<dbReference type="PANTHER" id="PTHR46494:SF1">
    <property type="entry name" value="CORA FAMILY METAL ION TRANSPORTER (EUROFUNG)"/>
    <property type="match status" value="1"/>
</dbReference>
<dbReference type="InterPro" id="IPR004488">
    <property type="entry name" value="Mg/Co-transport_prot_CorA"/>
</dbReference>
<feature type="transmembrane region" description="Helical" evidence="8">
    <location>
        <begin position="297"/>
        <end position="317"/>
    </location>
</feature>
<dbReference type="CDD" id="cd12828">
    <property type="entry name" value="TmCorA-like_1"/>
    <property type="match status" value="1"/>
</dbReference>
<dbReference type="InterPro" id="IPR045863">
    <property type="entry name" value="CorA_TM1_TM2"/>
</dbReference>
<protein>
    <recommendedName>
        <fullName evidence="8">Magnesium transport protein CorA</fullName>
    </recommendedName>
</protein>
<keyword evidence="7 8" id="KW-0472">Membrane</keyword>
<dbReference type="GO" id="GO:0015087">
    <property type="term" value="F:cobalt ion transmembrane transporter activity"/>
    <property type="evidence" value="ECO:0007669"/>
    <property type="project" value="UniProtKB-UniRule"/>
</dbReference>
<dbReference type="AlphaFoldDB" id="A0AAU9CN11"/>
<keyword evidence="8" id="KW-0406">Ion transport</keyword>
<comment type="similarity">
    <text evidence="2 8">Belongs to the CorA metal ion transporter (MIT) (TC 1.A.35) family.</text>
</comment>
<name>A0AAU9CN11_9BACT</name>
<sequence>MKHSDRISDKAGLPPGSAVFVGREAPLPTQISVIDFGKGYFSEKVSPSLCEAWEVPRPEGATRWINVRGMEDVQGFAKAFEKMGLSSLYLEDILNTQHRPKAELAPPCLFVVMKRLLTDNSGYRLRAPQVSVIMGPDWLVSFQEQHEDVFGDIVRRLGNPQSLVRGKSPSYMLYRMMDVVTDNYYLVTEKAGELIERLEDRVFEGKADGKTLRQIQRLRKLLVNLRRASSPLREAVSVILRDGHDLVGEETVRYFRDVYDHVIQINETVETLRDLLSGVMDLYLSGTSNRMNQTMQVLTVIATIFIPLTFLAGVYGMNFKYMPELGWRYGYLGVWVIMLSVAAVMLLYFKRKGWL</sequence>
<dbReference type="EMBL" id="AP025314">
    <property type="protein sequence ID" value="BDD07719.1"/>
    <property type="molecule type" value="Genomic_DNA"/>
</dbReference>
<evidence type="ECO:0000256" key="4">
    <source>
        <dbReference type="ARBA" id="ARBA00022475"/>
    </source>
</evidence>
<evidence type="ECO:0000256" key="2">
    <source>
        <dbReference type="ARBA" id="ARBA00009765"/>
    </source>
</evidence>
<proteinExistence type="inferred from homology"/>
<gene>
    <name evidence="9" type="primary">corA-1</name>
    <name evidence="8" type="synonym">corA</name>
    <name evidence="9" type="ORF">FUAX_01510</name>
</gene>
<dbReference type="Pfam" id="PF01544">
    <property type="entry name" value="CorA"/>
    <property type="match status" value="1"/>
</dbReference>
<dbReference type="SUPFAM" id="SSF144083">
    <property type="entry name" value="Magnesium transport protein CorA, transmembrane region"/>
    <property type="match status" value="1"/>
</dbReference>
<keyword evidence="8" id="KW-0460">Magnesium</keyword>
<dbReference type="InterPro" id="IPR045861">
    <property type="entry name" value="CorA_cytoplasmic_dom"/>
</dbReference>
<keyword evidence="6 8" id="KW-1133">Transmembrane helix</keyword>
<evidence type="ECO:0000256" key="7">
    <source>
        <dbReference type="ARBA" id="ARBA00023136"/>
    </source>
</evidence>
<dbReference type="GO" id="GO:0015095">
    <property type="term" value="F:magnesium ion transmembrane transporter activity"/>
    <property type="evidence" value="ECO:0007669"/>
    <property type="project" value="UniProtKB-UniRule"/>
</dbReference>
<dbReference type="GO" id="GO:0000287">
    <property type="term" value="F:magnesium ion binding"/>
    <property type="evidence" value="ECO:0007669"/>
    <property type="project" value="TreeGrafter"/>
</dbReference>
<comment type="function">
    <text evidence="8">Mediates influx of magnesium ions.</text>
</comment>
<dbReference type="FunFam" id="1.20.58.340:FF:000012">
    <property type="entry name" value="Magnesium transport protein CorA"/>
    <property type="match status" value="1"/>
</dbReference>
<dbReference type="Gene3D" id="3.30.460.20">
    <property type="entry name" value="CorA soluble domain-like"/>
    <property type="match status" value="1"/>
</dbReference>
<dbReference type="RefSeq" id="WP_338393029.1">
    <property type="nucleotide sequence ID" value="NZ_AP025314.1"/>
</dbReference>
<dbReference type="PANTHER" id="PTHR46494">
    <property type="entry name" value="CORA FAMILY METAL ION TRANSPORTER (EUROFUNG)"/>
    <property type="match status" value="1"/>
</dbReference>
<dbReference type="Gene3D" id="1.20.58.340">
    <property type="entry name" value="Magnesium transport protein CorA, transmembrane region"/>
    <property type="match status" value="2"/>
</dbReference>
<feature type="transmembrane region" description="Helical" evidence="8">
    <location>
        <begin position="329"/>
        <end position="349"/>
    </location>
</feature>
<accession>A0AAU9CN11</accession>
<dbReference type="GO" id="GO:0005886">
    <property type="term" value="C:plasma membrane"/>
    <property type="evidence" value="ECO:0007669"/>
    <property type="project" value="UniProtKB-SubCell"/>
</dbReference>
<evidence type="ECO:0000256" key="8">
    <source>
        <dbReference type="RuleBase" id="RU362010"/>
    </source>
</evidence>
<dbReference type="SUPFAM" id="SSF143865">
    <property type="entry name" value="CorA soluble domain-like"/>
    <property type="match status" value="1"/>
</dbReference>
<keyword evidence="5 8" id="KW-0812">Transmembrane</keyword>